<dbReference type="NCBIfam" id="TIGR00088">
    <property type="entry name" value="trmD"/>
    <property type="match status" value="1"/>
</dbReference>
<evidence type="ECO:0000256" key="14">
    <source>
        <dbReference type="ARBA" id="ARBA00047783"/>
    </source>
</evidence>
<dbReference type="Gene3D" id="3.40.1280.10">
    <property type="match status" value="1"/>
</dbReference>
<protein>
    <recommendedName>
        <fullName evidence="6 15">tRNA (guanine-N(1)-)-methyltransferase</fullName>
        <ecNumber evidence="5 15">2.1.1.228</ecNumber>
    </recommendedName>
    <alternativeName>
        <fullName evidence="12 15">M1G-methyltransferase</fullName>
    </alternativeName>
    <alternativeName>
        <fullName evidence="13 15">tRNA [GM37] methyltransferase</fullName>
    </alternativeName>
</protein>
<dbReference type="CDD" id="cd18080">
    <property type="entry name" value="TrmD-like"/>
    <property type="match status" value="1"/>
</dbReference>
<dbReference type="PANTHER" id="PTHR46417">
    <property type="entry name" value="TRNA (GUANINE-N(1)-)-METHYLTRANSFERASE"/>
    <property type="match status" value="1"/>
</dbReference>
<dbReference type="FunFam" id="3.40.1280.10:FF:000001">
    <property type="entry name" value="tRNA (guanine-N(1)-)-methyltransferase"/>
    <property type="match status" value="1"/>
</dbReference>
<proteinExistence type="inferred from homology"/>
<name>A0A4R6GW87_9BACT</name>
<evidence type="ECO:0000256" key="15">
    <source>
        <dbReference type="HAMAP-Rule" id="MF_00605"/>
    </source>
</evidence>
<feature type="domain" description="tRNA methyltransferase TRMD/TRM10-type" evidence="18">
    <location>
        <begin position="14"/>
        <end position="238"/>
    </location>
</feature>
<evidence type="ECO:0000256" key="4">
    <source>
        <dbReference type="ARBA" id="ARBA00011738"/>
    </source>
</evidence>
<dbReference type="InterPro" id="IPR002649">
    <property type="entry name" value="tRNA_m1G_MeTrfase_TrmD"/>
</dbReference>
<evidence type="ECO:0000256" key="5">
    <source>
        <dbReference type="ARBA" id="ARBA00012807"/>
    </source>
</evidence>
<keyword evidence="7 15" id="KW-0963">Cytoplasm</keyword>
<evidence type="ECO:0000256" key="13">
    <source>
        <dbReference type="ARBA" id="ARBA00033392"/>
    </source>
</evidence>
<dbReference type="Proteomes" id="UP000294848">
    <property type="component" value="Unassembled WGS sequence"/>
</dbReference>
<comment type="caution">
    <text evidence="19">The sequence shown here is derived from an EMBL/GenBank/DDBJ whole genome shotgun (WGS) entry which is preliminary data.</text>
</comment>
<dbReference type="SUPFAM" id="SSF75217">
    <property type="entry name" value="alpha/beta knot"/>
    <property type="match status" value="1"/>
</dbReference>
<evidence type="ECO:0000256" key="17">
    <source>
        <dbReference type="RuleBase" id="RU003464"/>
    </source>
</evidence>
<dbReference type="HAMAP" id="MF_00605">
    <property type="entry name" value="TrmD"/>
    <property type="match status" value="1"/>
</dbReference>
<keyword evidence="11 15" id="KW-0819">tRNA processing</keyword>
<dbReference type="Pfam" id="PF01746">
    <property type="entry name" value="tRNA_m1G_MT"/>
    <property type="match status" value="1"/>
</dbReference>
<dbReference type="Gene3D" id="1.10.1270.20">
    <property type="entry name" value="tRNA(m1g37)methyltransferase, domain 2"/>
    <property type="match status" value="1"/>
</dbReference>
<dbReference type="InterPro" id="IPR023148">
    <property type="entry name" value="tRNA_m1G_MeTrfase_C_sf"/>
</dbReference>
<dbReference type="GO" id="GO:0052906">
    <property type="term" value="F:tRNA (guanine(37)-N1)-methyltransferase activity"/>
    <property type="evidence" value="ECO:0007669"/>
    <property type="project" value="UniProtKB-UniRule"/>
</dbReference>
<dbReference type="NCBIfam" id="NF000648">
    <property type="entry name" value="PRK00026.1"/>
    <property type="match status" value="1"/>
</dbReference>
<dbReference type="GO" id="GO:0005829">
    <property type="term" value="C:cytosol"/>
    <property type="evidence" value="ECO:0007669"/>
    <property type="project" value="TreeGrafter"/>
</dbReference>
<sequence length="240" mass="27233">MQFLPTFAAKFNTMRIDILTVVPELLESPFNHSIIKRGKEKGLVEIHVHNIRDFSTDKHKRTDDYAFSGGAGMVMTIQPIEAAIEHLRAQRTYDEIIYTSPDGERFSQGAANQLSLKKNIMILCGHYKGVDQRVREHFITREISIGDYVLTGGELAAAVMADSIVRLIPGVISDETSALTDSFQDNLLSPPVYTRPADYKGWKVPDILLCGDEKRIESWKEKQAYERTKQLRPDLLEKHD</sequence>
<comment type="subcellular location">
    <subcellularLocation>
        <location evidence="2 15 17">Cytoplasm</location>
    </subcellularLocation>
</comment>
<comment type="similarity">
    <text evidence="3 15 17">Belongs to the RNA methyltransferase TrmD family.</text>
</comment>
<gene>
    <name evidence="15" type="primary">trmD</name>
    <name evidence="19" type="ORF">DET52_107145</name>
</gene>
<feature type="binding site" evidence="15 16">
    <location>
        <position position="125"/>
    </location>
    <ligand>
        <name>S-adenosyl-L-methionine</name>
        <dbReference type="ChEBI" id="CHEBI:59789"/>
    </ligand>
</feature>
<evidence type="ECO:0000313" key="20">
    <source>
        <dbReference type="Proteomes" id="UP000294848"/>
    </source>
</evidence>
<dbReference type="AlphaFoldDB" id="A0A4R6GW87"/>
<evidence type="ECO:0000256" key="2">
    <source>
        <dbReference type="ARBA" id="ARBA00004496"/>
    </source>
</evidence>
<dbReference type="InterPro" id="IPR029028">
    <property type="entry name" value="Alpha/beta_knot_MTases"/>
</dbReference>
<dbReference type="PANTHER" id="PTHR46417:SF1">
    <property type="entry name" value="TRNA (GUANINE-N(1)-)-METHYLTRANSFERASE"/>
    <property type="match status" value="1"/>
</dbReference>
<evidence type="ECO:0000256" key="16">
    <source>
        <dbReference type="PIRSR" id="PIRSR000386-1"/>
    </source>
</evidence>
<keyword evidence="10 15" id="KW-0949">S-adenosyl-L-methionine</keyword>
<dbReference type="InterPro" id="IPR016009">
    <property type="entry name" value="tRNA_MeTrfase_TRMD/TRM10"/>
</dbReference>
<accession>A0A4R6GW87</accession>
<evidence type="ECO:0000256" key="1">
    <source>
        <dbReference type="ARBA" id="ARBA00002634"/>
    </source>
</evidence>
<evidence type="ECO:0000256" key="8">
    <source>
        <dbReference type="ARBA" id="ARBA00022603"/>
    </source>
</evidence>
<evidence type="ECO:0000256" key="12">
    <source>
        <dbReference type="ARBA" id="ARBA00029736"/>
    </source>
</evidence>
<dbReference type="InterPro" id="IPR029026">
    <property type="entry name" value="tRNA_m1G_MTases_N"/>
</dbReference>
<evidence type="ECO:0000256" key="10">
    <source>
        <dbReference type="ARBA" id="ARBA00022691"/>
    </source>
</evidence>
<evidence type="ECO:0000256" key="3">
    <source>
        <dbReference type="ARBA" id="ARBA00007630"/>
    </source>
</evidence>
<evidence type="ECO:0000256" key="7">
    <source>
        <dbReference type="ARBA" id="ARBA00022490"/>
    </source>
</evidence>
<feature type="binding site" evidence="15 16">
    <location>
        <begin position="145"/>
        <end position="150"/>
    </location>
    <ligand>
        <name>S-adenosyl-L-methionine</name>
        <dbReference type="ChEBI" id="CHEBI:59789"/>
    </ligand>
</feature>
<comment type="subunit">
    <text evidence="4 15 17">Homodimer.</text>
</comment>
<comment type="catalytic activity">
    <reaction evidence="14 15 17">
        <text>guanosine(37) in tRNA + S-adenosyl-L-methionine = N(1)-methylguanosine(37) in tRNA + S-adenosyl-L-homocysteine + H(+)</text>
        <dbReference type="Rhea" id="RHEA:36899"/>
        <dbReference type="Rhea" id="RHEA-COMP:10145"/>
        <dbReference type="Rhea" id="RHEA-COMP:10147"/>
        <dbReference type="ChEBI" id="CHEBI:15378"/>
        <dbReference type="ChEBI" id="CHEBI:57856"/>
        <dbReference type="ChEBI" id="CHEBI:59789"/>
        <dbReference type="ChEBI" id="CHEBI:73542"/>
        <dbReference type="ChEBI" id="CHEBI:74269"/>
        <dbReference type="EC" id="2.1.1.228"/>
    </reaction>
</comment>
<evidence type="ECO:0000259" key="18">
    <source>
        <dbReference type="Pfam" id="PF01746"/>
    </source>
</evidence>
<dbReference type="EC" id="2.1.1.228" evidence="5 15"/>
<organism evidence="19 20">
    <name type="scientific">Sunxiuqinia elliptica</name>
    <dbReference type="NCBI Taxonomy" id="655355"/>
    <lineage>
        <taxon>Bacteria</taxon>
        <taxon>Pseudomonadati</taxon>
        <taxon>Bacteroidota</taxon>
        <taxon>Bacteroidia</taxon>
        <taxon>Marinilabiliales</taxon>
        <taxon>Prolixibacteraceae</taxon>
        <taxon>Sunxiuqinia</taxon>
    </lineage>
</organism>
<dbReference type="PIRSF" id="PIRSF000386">
    <property type="entry name" value="tRNA_mtase"/>
    <property type="match status" value="1"/>
</dbReference>
<evidence type="ECO:0000256" key="9">
    <source>
        <dbReference type="ARBA" id="ARBA00022679"/>
    </source>
</evidence>
<reference evidence="19 20" key="1">
    <citation type="submission" date="2019-03" db="EMBL/GenBank/DDBJ databases">
        <title>Freshwater and sediment microbial communities from various areas in North America, analyzing microbe dynamics in response to fracking.</title>
        <authorList>
            <person name="Lamendella R."/>
        </authorList>
    </citation>
    <scope>NUCLEOTIDE SEQUENCE [LARGE SCALE GENOMIC DNA]</scope>
    <source>
        <strain evidence="19 20">114D</strain>
    </source>
</reference>
<dbReference type="GO" id="GO:0002939">
    <property type="term" value="P:tRNA N1-guanine methylation"/>
    <property type="evidence" value="ECO:0007669"/>
    <property type="project" value="TreeGrafter"/>
</dbReference>
<keyword evidence="9 15" id="KW-0808">Transferase</keyword>
<evidence type="ECO:0000256" key="11">
    <source>
        <dbReference type="ARBA" id="ARBA00022694"/>
    </source>
</evidence>
<comment type="function">
    <text evidence="1 15 17">Specifically methylates guanosine-37 in various tRNAs.</text>
</comment>
<dbReference type="EMBL" id="SNWI01000007">
    <property type="protein sequence ID" value="TDN99014.1"/>
    <property type="molecule type" value="Genomic_DNA"/>
</dbReference>
<keyword evidence="8 15" id="KW-0489">Methyltransferase</keyword>
<evidence type="ECO:0000256" key="6">
    <source>
        <dbReference type="ARBA" id="ARBA00014679"/>
    </source>
</evidence>
<evidence type="ECO:0000313" key="19">
    <source>
        <dbReference type="EMBL" id="TDN99014.1"/>
    </source>
</evidence>